<dbReference type="AlphaFoldDB" id="A0A813GIJ1"/>
<accession>A0A813GIJ1</accession>
<feature type="transmembrane region" description="Helical" evidence="1">
    <location>
        <begin position="31"/>
        <end position="49"/>
    </location>
</feature>
<dbReference type="Proteomes" id="UP000654075">
    <property type="component" value="Unassembled WGS sequence"/>
</dbReference>
<feature type="transmembrane region" description="Helical" evidence="1">
    <location>
        <begin position="106"/>
        <end position="127"/>
    </location>
</feature>
<protein>
    <submittedName>
        <fullName evidence="2">Uncharacterized protein</fullName>
    </submittedName>
</protein>
<keyword evidence="3" id="KW-1185">Reference proteome</keyword>
<sequence length="174" mass="18343">QQQHQLQDVLMIVLVPLIVTFIRWTGNGADVLGGGIAVSVMCNAGKAFLARTRGKTRRQVGCVGAVFSVMVVSRSIFRPASAMVLVSGARHALQMCVGLATLDYRIMVVSNVAVVIASAANVFSVFYPSDLDAGKAGSFVLVELLCAAASSAAVYFIETACMGRNFAILEARAL</sequence>
<feature type="non-terminal residue" evidence="2">
    <location>
        <position position="1"/>
    </location>
</feature>
<proteinExistence type="predicted"/>
<evidence type="ECO:0000313" key="2">
    <source>
        <dbReference type="EMBL" id="CAE8624932.1"/>
    </source>
</evidence>
<keyword evidence="1" id="KW-0472">Membrane</keyword>
<feature type="non-terminal residue" evidence="2">
    <location>
        <position position="174"/>
    </location>
</feature>
<name>A0A813GIJ1_POLGL</name>
<evidence type="ECO:0000256" key="1">
    <source>
        <dbReference type="SAM" id="Phobius"/>
    </source>
</evidence>
<gene>
    <name evidence="2" type="ORF">PGLA1383_LOCUS42023</name>
</gene>
<dbReference type="EMBL" id="CAJNNV010028536">
    <property type="protein sequence ID" value="CAE8624932.1"/>
    <property type="molecule type" value="Genomic_DNA"/>
</dbReference>
<reference evidence="2" key="1">
    <citation type="submission" date="2021-02" db="EMBL/GenBank/DDBJ databases">
        <authorList>
            <person name="Dougan E. K."/>
            <person name="Rhodes N."/>
            <person name="Thang M."/>
            <person name="Chan C."/>
        </authorList>
    </citation>
    <scope>NUCLEOTIDE SEQUENCE</scope>
</reference>
<feature type="transmembrane region" description="Helical" evidence="1">
    <location>
        <begin position="139"/>
        <end position="157"/>
    </location>
</feature>
<keyword evidence="1" id="KW-1133">Transmembrane helix</keyword>
<evidence type="ECO:0000313" key="3">
    <source>
        <dbReference type="Proteomes" id="UP000654075"/>
    </source>
</evidence>
<organism evidence="2 3">
    <name type="scientific">Polarella glacialis</name>
    <name type="common">Dinoflagellate</name>
    <dbReference type="NCBI Taxonomy" id="89957"/>
    <lineage>
        <taxon>Eukaryota</taxon>
        <taxon>Sar</taxon>
        <taxon>Alveolata</taxon>
        <taxon>Dinophyceae</taxon>
        <taxon>Suessiales</taxon>
        <taxon>Suessiaceae</taxon>
        <taxon>Polarella</taxon>
    </lineage>
</organism>
<keyword evidence="1" id="KW-0812">Transmembrane</keyword>
<feature type="transmembrane region" description="Helical" evidence="1">
    <location>
        <begin position="9"/>
        <end position="25"/>
    </location>
</feature>
<comment type="caution">
    <text evidence="2">The sequence shown here is derived from an EMBL/GenBank/DDBJ whole genome shotgun (WGS) entry which is preliminary data.</text>
</comment>